<evidence type="ECO:0000256" key="1">
    <source>
        <dbReference type="SAM" id="MobiDB-lite"/>
    </source>
</evidence>
<dbReference type="Proteomes" id="UP000035740">
    <property type="component" value="Unassembled WGS sequence"/>
</dbReference>
<name>A0A0J8B312_BETVV</name>
<sequence>LRYSVFPQKDRKAIDATDSKFIDEYVDALWEFVKKRFIKSQIRAEWESKHPFTTKGQLQSSQSCSALLRRKPVFLRNHPENAGYDFADYSGLIFDSELCPEGKGPIERNARFDVNKVIEWLRMQREAESKLVTKREKQEQRRLRSSASQPTLSTREAWKKELDGFEQRLPKQKAIRVYDK</sequence>
<keyword evidence="3" id="KW-1185">Reference proteome</keyword>
<feature type="compositionally biased region" description="Polar residues" evidence="1">
    <location>
        <begin position="145"/>
        <end position="154"/>
    </location>
</feature>
<dbReference type="EMBL" id="KQ094989">
    <property type="protein sequence ID" value="KMS94242.1"/>
    <property type="molecule type" value="Genomic_DNA"/>
</dbReference>
<accession>A0A0J8B312</accession>
<organism evidence="2 3">
    <name type="scientific">Beta vulgaris subsp. vulgaris</name>
    <name type="common">Beet</name>
    <dbReference type="NCBI Taxonomy" id="3555"/>
    <lineage>
        <taxon>Eukaryota</taxon>
        <taxon>Viridiplantae</taxon>
        <taxon>Streptophyta</taxon>
        <taxon>Embryophyta</taxon>
        <taxon>Tracheophyta</taxon>
        <taxon>Spermatophyta</taxon>
        <taxon>Magnoliopsida</taxon>
        <taxon>eudicotyledons</taxon>
        <taxon>Gunneridae</taxon>
        <taxon>Pentapetalae</taxon>
        <taxon>Caryophyllales</taxon>
        <taxon>Chenopodiaceae</taxon>
        <taxon>Betoideae</taxon>
        <taxon>Beta</taxon>
    </lineage>
</organism>
<dbReference type="AlphaFoldDB" id="A0A0J8B312"/>
<feature type="region of interest" description="Disordered" evidence="1">
    <location>
        <begin position="131"/>
        <end position="155"/>
    </location>
</feature>
<reference evidence="2 3" key="1">
    <citation type="journal article" date="2014" name="Nature">
        <title>The genome of the recently domesticated crop plant sugar beet (Beta vulgaris).</title>
        <authorList>
            <person name="Dohm J.C."/>
            <person name="Minoche A.E."/>
            <person name="Holtgrawe D."/>
            <person name="Capella-Gutierrez S."/>
            <person name="Zakrzewski F."/>
            <person name="Tafer H."/>
            <person name="Rupp O."/>
            <person name="Sorensen T.R."/>
            <person name="Stracke R."/>
            <person name="Reinhardt R."/>
            <person name="Goesmann A."/>
            <person name="Kraft T."/>
            <person name="Schulz B."/>
            <person name="Stadler P.F."/>
            <person name="Schmidt T."/>
            <person name="Gabaldon T."/>
            <person name="Lehrach H."/>
            <person name="Weisshaar B."/>
            <person name="Himmelbauer H."/>
        </authorList>
    </citation>
    <scope>NUCLEOTIDE SEQUENCE [LARGE SCALE GENOMIC DNA]</scope>
    <source>
        <tissue evidence="2">Taproot</tissue>
    </source>
</reference>
<feature type="non-terminal residue" evidence="2">
    <location>
        <position position="1"/>
    </location>
</feature>
<evidence type="ECO:0000313" key="3">
    <source>
        <dbReference type="Proteomes" id="UP000035740"/>
    </source>
</evidence>
<proteinExistence type="predicted"/>
<feature type="non-terminal residue" evidence="2">
    <location>
        <position position="180"/>
    </location>
</feature>
<evidence type="ECO:0000313" key="2">
    <source>
        <dbReference type="EMBL" id="KMS94242.1"/>
    </source>
</evidence>
<feature type="compositionally biased region" description="Basic and acidic residues" evidence="1">
    <location>
        <begin position="131"/>
        <end position="142"/>
    </location>
</feature>
<gene>
    <name evidence="2" type="ORF">BVRB_023380</name>
</gene>
<protein>
    <submittedName>
        <fullName evidence="2">Uncharacterized protein</fullName>
    </submittedName>
</protein>